<dbReference type="OrthoDB" id="9804503at2"/>
<proteinExistence type="predicted"/>
<accession>A0A1H0GKF0</accession>
<evidence type="ECO:0000256" key="1">
    <source>
        <dbReference type="SAM" id="Phobius"/>
    </source>
</evidence>
<sequence>MDENIKENENEEQFQPLYIKFTLNPHEIYAAVKTAQFRRNRVLRMVQTVLLAIVFFLYIQAVWVDPTYVTGIILSILSLFVLAAVWLVPLFQARGAFKQASGQALDFEMEFDDADYSVTESMGESSLYYHETQAVETDALILLIVRRSKLFCIPKRAVEEQTLQEIRALLKDKLGDDYKGK</sequence>
<keyword evidence="1" id="KW-0472">Membrane</keyword>
<evidence type="ECO:0000313" key="3">
    <source>
        <dbReference type="Proteomes" id="UP000199182"/>
    </source>
</evidence>
<gene>
    <name evidence="2" type="ORF">SAMN05192585_1521</name>
</gene>
<feature type="transmembrane region" description="Helical" evidence="1">
    <location>
        <begin position="69"/>
        <end position="91"/>
    </location>
</feature>
<name>A0A1H0GKF0_9FIRM</name>
<evidence type="ECO:0000313" key="2">
    <source>
        <dbReference type="EMBL" id="SDO07348.1"/>
    </source>
</evidence>
<keyword evidence="3" id="KW-1185">Reference proteome</keyword>
<keyword evidence="1" id="KW-0812">Transmembrane</keyword>
<dbReference type="RefSeq" id="WP_092643420.1">
    <property type="nucleotide sequence ID" value="NZ_FNID01000052.1"/>
</dbReference>
<keyword evidence="1" id="KW-1133">Transmembrane helix</keyword>
<protein>
    <recommendedName>
        <fullName evidence="4">YcxB-like protein</fullName>
    </recommendedName>
</protein>
<reference evidence="2 3" key="1">
    <citation type="submission" date="2016-10" db="EMBL/GenBank/DDBJ databases">
        <authorList>
            <person name="de Groot N.N."/>
        </authorList>
    </citation>
    <scope>NUCLEOTIDE SEQUENCE [LARGE SCALE GENOMIC DNA]</scope>
    <source>
        <strain evidence="2 3">CGMCC 1.5012</strain>
    </source>
</reference>
<evidence type="ECO:0008006" key="4">
    <source>
        <dbReference type="Google" id="ProtNLM"/>
    </source>
</evidence>
<dbReference type="EMBL" id="FNID01000052">
    <property type="protein sequence ID" value="SDO07348.1"/>
    <property type="molecule type" value="Genomic_DNA"/>
</dbReference>
<dbReference type="Proteomes" id="UP000199182">
    <property type="component" value="Unassembled WGS sequence"/>
</dbReference>
<dbReference type="AlphaFoldDB" id="A0A1H0GKF0"/>
<feature type="transmembrane region" description="Helical" evidence="1">
    <location>
        <begin position="42"/>
        <end position="63"/>
    </location>
</feature>
<organism evidence="2 3">
    <name type="scientific">Acetanaerobacterium elongatum</name>
    <dbReference type="NCBI Taxonomy" id="258515"/>
    <lineage>
        <taxon>Bacteria</taxon>
        <taxon>Bacillati</taxon>
        <taxon>Bacillota</taxon>
        <taxon>Clostridia</taxon>
        <taxon>Eubacteriales</taxon>
        <taxon>Oscillospiraceae</taxon>
        <taxon>Acetanaerobacterium</taxon>
    </lineage>
</organism>